<dbReference type="InterPro" id="IPR008383">
    <property type="entry name" value="API5"/>
</dbReference>
<dbReference type="AlphaFoldDB" id="A0ABD3EE97"/>
<protein>
    <submittedName>
        <fullName evidence="1">Uncharacterized protein</fullName>
    </submittedName>
</protein>
<comment type="caution">
    <text evidence="1">The sequence shown here is derived from an EMBL/GenBank/DDBJ whole genome shotgun (WGS) entry which is preliminary data.</text>
</comment>
<name>A0ABD3EE97_9LAMI</name>
<dbReference type="Pfam" id="PF05918">
    <property type="entry name" value="API5"/>
    <property type="match status" value="1"/>
</dbReference>
<proteinExistence type="predicted"/>
<reference evidence="2" key="1">
    <citation type="journal article" date="2024" name="IScience">
        <title>Strigolactones Initiate the Formation of Haustorium-like Structures in Castilleja.</title>
        <authorList>
            <person name="Buerger M."/>
            <person name="Peterson D."/>
            <person name="Chory J."/>
        </authorList>
    </citation>
    <scope>NUCLEOTIDE SEQUENCE [LARGE SCALE GENOMIC DNA]</scope>
</reference>
<gene>
    <name evidence="1" type="ORF">CASFOL_004461</name>
</gene>
<evidence type="ECO:0000313" key="1">
    <source>
        <dbReference type="EMBL" id="KAL3651459.1"/>
    </source>
</evidence>
<organism evidence="1 2">
    <name type="scientific">Castilleja foliolosa</name>
    <dbReference type="NCBI Taxonomy" id="1961234"/>
    <lineage>
        <taxon>Eukaryota</taxon>
        <taxon>Viridiplantae</taxon>
        <taxon>Streptophyta</taxon>
        <taxon>Embryophyta</taxon>
        <taxon>Tracheophyta</taxon>
        <taxon>Spermatophyta</taxon>
        <taxon>Magnoliopsida</taxon>
        <taxon>eudicotyledons</taxon>
        <taxon>Gunneridae</taxon>
        <taxon>Pentapetalae</taxon>
        <taxon>asterids</taxon>
        <taxon>lamiids</taxon>
        <taxon>Lamiales</taxon>
        <taxon>Orobanchaceae</taxon>
        <taxon>Pedicularideae</taxon>
        <taxon>Castillejinae</taxon>
        <taxon>Castilleja</taxon>
    </lineage>
</organism>
<keyword evidence="2" id="KW-1185">Reference proteome</keyword>
<sequence length="197" mass="22507">MTSLTALFKHIGSTDDRNAEDLSAWEGIREKVLGFIRDKVFPLKAELLKPKDEMERHITNLVKQYFAPGISKRPPTETQGLKKVFGEDEEMLENLCKYEKLGHKKATKGRFLAKKLNGRVKGLKLSRSRKFNWKPFSITYVLSRKIISKICAGFVKMDDVYPAIVFSGQWGLPALSHSSVKSRKSCVSCYDKSLTWF</sequence>
<evidence type="ECO:0000313" key="2">
    <source>
        <dbReference type="Proteomes" id="UP001632038"/>
    </source>
</evidence>
<dbReference type="Proteomes" id="UP001632038">
    <property type="component" value="Unassembled WGS sequence"/>
</dbReference>
<dbReference type="EMBL" id="JAVIJP010000006">
    <property type="protein sequence ID" value="KAL3651459.1"/>
    <property type="molecule type" value="Genomic_DNA"/>
</dbReference>
<accession>A0ABD3EE97</accession>